<gene>
    <name evidence="1" type="ORF">D910_10223</name>
</gene>
<protein>
    <submittedName>
        <fullName evidence="1">Uncharacterized protein</fullName>
    </submittedName>
</protein>
<organism evidence="1 2">
    <name type="scientific">Dendroctonus ponderosae</name>
    <name type="common">Mountain pine beetle</name>
    <dbReference type="NCBI Taxonomy" id="77166"/>
    <lineage>
        <taxon>Eukaryota</taxon>
        <taxon>Metazoa</taxon>
        <taxon>Ecdysozoa</taxon>
        <taxon>Arthropoda</taxon>
        <taxon>Hexapoda</taxon>
        <taxon>Insecta</taxon>
        <taxon>Pterygota</taxon>
        <taxon>Neoptera</taxon>
        <taxon>Endopterygota</taxon>
        <taxon>Coleoptera</taxon>
        <taxon>Polyphaga</taxon>
        <taxon>Cucujiformia</taxon>
        <taxon>Curculionidae</taxon>
        <taxon>Scolytinae</taxon>
        <taxon>Dendroctonus</taxon>
    </lineage>
</organism>
<evidence type="ECO:0000313" key="1">
    <source>
        <dbReference type="EMBL" id="ERL92918.1"/>
    </source>
</evidence>
<dbReference type="Proteomes" id="UP000030742">
    <property type="component" value="Unassembled WGS sequence"/>
</dbReference>
<sequence length="94" mass="10799">MPGKARIPLSVLLAPTNFTVTAGLSMRTLSKKKTWTTCDDQFQHHIEDHGLIFREEYQARGVGCREALETEQDIINQRCRKSSRRKQLKKNTLA</sequence>
<proteinExistence type="predicted"/>
<dbReference type="EMBL" id="KB632338">
    <property type="protein sequence ID" value="ERL92918.1"/>
    <property type="molecule type" value="Genomic_DNA"/>
</dbReference>
<accession>U4UKC6</accession>
<reference evidence="1 2" key="1">
    <citation type="journal article" date="2013" name="Genome Biol.">
        <title>Draft genome of the mountain pine beetle, Dendroctonus ponderosae Hopkins, a major forest pest.</title>
        <authorList>
            <person name="Keeling C.I."/>
            <person name="Yuen M.M."/>
            <person name="Liao N.Y."/>
            <person name="Docking T.R."/>
            <person name="Chan S.K."/>
            <person name="Taylor G.A."/>
            <person name="Palmquist D.L."/>
            <person name="Jackman S.D."/>
            <person name="Nguyen A."/>
            <person name="Li M."/>
            <person name="Henderson H."/>
            <person name="Janes J.K."/>
            <person name="Zhao Y."/>
            <person name="Pandoh P."/>
            <person name="Moore R."/>
            <person name="Sperling F.A."/>
            <person name="Huber D.P."/>
            <person name="Birol I."/>
            <person name="Jones S.J."/>
            <person name="Bohlmann J."/>
        </authorList>
    </citation>
    <scope>NUCLEOTIDE SEQUENCE</scope>
</reference>
<name>U4UKC6_DENPD</name>
<dbReference type="AlphaFoldDB" id="U4UKC6"/>
<evidence type="ECO:0000313" key="2">
    <source>
        <dbReference type="Proteomes" id="UP000030742"/>
    </source>
</evidence>